<dbReference type="InParanoid" id="A0A165MYJ2"/>
<reference evidence="2 3" key="1">
    <citation type="journal article" date="2016" name="Mol. Biol. Evol.">
        <title>Comparative Genomics of Early-Diverging Mushroom-Forming Fungi Provides Insights into the Origins of Lignocellulose Decay Capabilities.</title>
        <authorList>
            <person name="Nagy L.G."/>
            <person name="Riley R."/>
            <person name="Tritt A."/>
            <person name="Adam C."/>
            <person name="Daum C."/>
            <person name="Floudas D."/>
            <person name="Sun H."/>
            <person name="Yadav J.S."/>
            <person name="Pangilinan J."/>
            <person name="Larsson K.H."/>
            <person name="Matsuura K."/>
            <person name="Barry K."/>
            <person name="Labutti K."/>
            <person name="Kuo R."/>
            <person name="Ohm R.A."/>
            <person name="Bhattacharya S.S."/>
            <person name="Shirouzu T."/>
            <person name="Yoshinaga Y."/>
            <person name="Martin F.M."/>
            <person name="Grigoriev I.V."/>
            <person name="Hibbett D.S."/>
        </authorList>
    </citation>
    <scope>NUCLEOTIDE SEQUENCE [LARGE SCALE GENOMIC DNA]</scope>
    <source>
        <strain evidence="2 3">HHB12029</strain>
    </source>
</reference>
<dbReference type="EMBL" id="KV425905">
    <property type="protein sequence ID" value="KZV99946.1"/>
    <property type="molecule type" value="Genomic_DNA"/>
</dbReference>
<dbReference type="Proteomes" id="UP000077266">
    <property type="component" value="Unassembled WGS sequence"/>
</dbReference>
<evidence type="ECO:0000313" key="2">
    <source>
        <dbReference type="EMBL" id="KZV99946.1"/>
    </source>
</evidence>
<feature type="region of interest" description="Disordered" evidence="1">
    <location>
        <begin position="75"/>
        <end position="102"/>
    </location>
</feature>
<protein>
    <submittedName>
        <fullName evidence="2">Uncharacterized protein</fullName>
    </submittedName>
</protein>
<evidence type="ECO:0000313" key="3">
    <source>
        <dbReference type="Proteomes" id="UP000077266"/>
    </source>
</evidence>
<proteinExistence type="predicted"/>
<name>A0A165MYJ2_EXIGL</name>
<accession>A0A165MYJ2</accession>
<dbReference type="AlphaFoldDB" id="A0A165MYJ2"/>
<keyword evidence="3" id="KW-1185">Reference proteome</keyword>
<evidence type="ECO:0000256" key="1">
    <source>
        <dbReference type="SAM" id="MobiDB-lite"/>
    </source>
</evidence>
<gene>
    <name evidence="2" type="ORF">EXIGLDRAFT_723595</name>
</gene>
<sequence>MHLAWLGTDGRRIRMHLKEMHPARDASGRSEKLTSCDESSGECGCIHGCICSQMQMLPWMHRQEDASKFGTCIQPMHPGHPQRMQQDTSCRYLDPSGDKKER</sequence>
<organism evidence="2 3">
    <name type="scientific">Exidia glandulosa HHB12029</name>
    <dbReference type="NCBI Taxonomy" id="1314781"/>
    <lineage>
        <taxon>Eukaryota</taxon>
        <taxon>Fungi</taxon>
        <taxon>Dikarya</taxon>
        <taxon>Basidiomycota</taxon>
        <taxon>Agaricomycotina</taxon>
        <taxon>Agaricomycetes</taxon>
        <taxon>Auriculariales</taxon>
        <taxon>Exidiaceae</taxon>
        <taxon>Exidia</taxon>
    </lineage>
</organism>